<protein>
    <submittedName>
        <fullName evidence="15">TonB-dependent receptor</fullName>
    </submittedName>
</protein>
<evidence type="ECO:0000256" key="1">
    <source>
        <dbReference type="ARBA" id="ARBA00004571"/>
    </source>
</evidence>
<keyword evidence="3 9" id="KW-1134">Transmembrane beta strand</keyword>
<comment type="subcellular location">
    <subcellularLocation>
        <location evidence="1 9">Cell outer membrane</location>
        <topology evidence="1 9">Multi-pass membrane protein</topology>
    </subcellularLocation>
</comment>
<dbReference type="InterPro" id="IPR037066">
    <property type="entry name" value="Plug_dom_sf"/>
</dbReference>
<dbReference type="PROSITE" id="PS52016">
    <property type="entry name" value="TONB_DEPENDENT_REC_3"/>
    <property type="match status" value="1"/>
</dbReference>
<dbReference type="PANTHER" id="PTHR47234">
    <property type="match status" value="1"/>
</dbReference>
<dbReference type="AlphaFoldDB" id="A0A2A5JNB2"/>
<evidence type="ECO:0000259" key="14">
    <source>
        <dbReference type="Pfam" id="PF07715"/>
    </source>
</evidence>
<feature type="signal peptide" evidence="12">
    <location>
        <begin position="1"/>
        <end position="28"/>
    </location>
</feature>
<evidence type="ECO:0000256" key="3">
    <source>
        <dbReference type="ARBA" id="ARBA00022452"/>
    </source>
</evidence>
<keyword evidence="6 11" id="KW-0798">TonB box</keyword>
<gene>
    <name evidence="15" type="ORF">CEX98_14935</name>
</gene>
<keyword evidence="4 9" id="KW-0812">Transmembrane</keyword>
<dbReference type="InterPro" id="IPR010917">
    <property type="entry name" value="TonB_rcpt_CS"/>
</dbReference>
<dbReference type="EMBL" id="NKHF01000068">
    <property type="protein sequence ID" value="PCK30915.1"/>
    <property type="molecule type" value="Genomic_DNA"/>
</dbReference>
<dbReference type="PROSITE" id="PS01156">
    <property type="entry name" value="TONB_DEPENDENT_REC_2"/>
    <property type="match status" value="1"/>
</dbReference>
<feature type="domain" description="TonB-dependent receptor-like beta-barrel" evidence="13">
    <location>
        <begin position="363"/>
        <end position="856"/>
    </location>
</feature>
<evidence type="ECO:0000256" key="8">
    <source>
        <dbReference type="ARBA" id="ARBA00023237"/>
    </source>
</evidence>
<dbReference type="PANTHER" id="PTHR47234:SF1">
    <property type="entry name" value="TONB-DEPENDENT RECEPTOR"/>
    <property type="match status" value="1"/>
</dbReference>
<dbReference type="SUPFAM" id="SSF56935">
    <property type="entry name" value="Porins"/>
    <property type="match status" value="1"/>
</dbReference>
<keyword evidence="16" id="KW-1185">Reference proteome</keyword>
<evidence type="ECO:0000256" key="4">
    <source>
        <dbReference type="ARBA" id="ARBA00022692"/>
    </source>
</evidence>
<dbReference type="InterPro" id="IPR000531">
    <property type="entry name" value="Beta-barrel_TonB"/>
</dbReference>
<evidence type="ECO:0000256" key="5">
    <source>
        <dbReference type="ARBA" id="ARBA00022729"/>
    </source>
</evidence>
<reference evidence="16" key="1">
    <citation type="journal article" date="2019" name="Genome Announc.">
        <title>Draft Genome Sequence of Pseudoalteromonas piscicida Strain 36Y ROTHPW, an Hypersaline Seawater Isolate from the South Coast of Sonora, Mexico.</title>
        <authorList>
            <person name="Sanchez-Diaz R."/>
            <person name="Molina-Garza Z.J."/>
            <person name="Cruz-Suarez L.E."/>
            <person name="Selvin J."/>
            <person name="Kiran G.S."/>
            <person name="Ibarra-Gamez J.C."/>
            <person name="Gomez-Gil B."/>
            <person name="Galaviz-Silva L."/>
        </authorList>
    </citation>
    <scope>NUCLEOTIDE SEQUENCE [LARGE SCALE GENOMIC DNA]</scope>
    <source>
        <strain evidence="16">36Y_RITHPW</strain>
    </source>
</reference>
<keyword evidence="15" id="KW-0675">Receptor</keyword>
<evidence type="ECO:0000256" key="11">
    <source>
        <dbReference type="RuleBase" id="RU003357"/>
    </source>
</evidence>
<evidence type="ECO:0000256" key="12">
    <source>
        <dbReference type="SAM" id="SignalP"/>
    </source>
</evidence>
<dbReference type="OrthoDB" id="176248at2"/>
<dbReference type="Proteomes" id="UP000228621">
    <property type="component" value="Unassembled WGS sequence"/>
</dbReference>
<name>A0A2A5JNB2_PSEO7</name>
<feature type="short sequence motif" description="TonB C-terminal box" evidence="10">
    <location>
        <begin position="877"/>
        <end position="894"/>
    </location>
</feature>
<keyword evidence="7 9" id="KW-0472">Membrane</keyword>
<dbReference type="Gene3D" id="2.40.170.20">
    <property type="entry name" value="TonB-dependent receptor, beta-barrel domain"/>
    <property type="match status" value="1"/>
</dbReference>
<dbReference type="GO" id="GO:0009279">
    <property type="term" value="C:cell outer membrane"/>
    <property type="evidence" value="ECO:0007669"/>
    <property type="project" value="UniProtKB-SubCell"/>
</dbReference>
<evidence type="ECO:0000259" key="13">
    <source>
        <dbReference type="Pfam" id="PF00593"/>
    </source>
</evidence>
<evidence type="ECO:0000313" key="15">
    <source>
        <dbReference type="EMBL" id="PCK30915.1"/>
    </source>
</evidence>
<dbReference type="Pfam" id="PF07715">
    <property type="entry name" value="Plug"/>
    <property type="match status" value="1"/>
</dbReference>
<dbReference type="InterPro" id="IPR036942">
    <property type="entry name" value="Beta-barrel_TonB_sf"/>
</dbReference>
<keyword evidence="2 9" id="KW-0813">Transport</keyword>
<organism evidence="15 16">
    <name type="scientific">Pseudoalteromonas piscicida</name>
    <dbReference type="NCBI Taxonomy" id="43662"/>
    <lineage>
        <taxon>Bacteria</taxon>
        <taxon>Pseudomonadati</taxon>
        <taxon>Pseudomonadota</taxon>
        <taxon>Gammaproteobacteria</taxon>
        <taxon>Alteromonadales</taxon>
        <taxon>Pseudoalteromonadaceae</taxon>
        <taxon>Pseudoalteromonas</taxon>
    </lineage>
</organism>
<evidence type="ECO:0000256" key="7">
    <source>
        <dbReference type="ARBA" id="ARBA00023136"/>
    </source>
</evidence>
<dbReference type="RefSeq" id="WP_099642854.1">
    <property type="nucleotide sequence ID" value="NZ_NKHF01000068.1"/>
</dbReference>
<dbReference type="Gene3D" id="2.170.130.10">
    <property type="entry name" value="TonB-dependent receptor, plug domain"/>
    <property type="match status" value="1"/>
</dbReference>
<proteinExistence type="inferred from homology"/>
<evidence type="ECO:0000256" key="2">
    <source>
        <dbReference type="ARBA" id="ARBA00022448"/>
    </source>
</evidence>
<comment type="caution">
    <text evidence="15">The sequence shown here is derived from an EMBL/GenBank/DDBJ whole genome shotgun (WGS) entry which is preliminary data.</text>
</comment>
<accession>A0A2A5JNB2</accession>
<dbReference type="InterPro" id="IPR012910">
    <property type="entry name" value="Plug_dom"/>
</dbReference>
<evidence type="ECO:0000256" key="6">
    <source>
        <dbReference type="ARBA" id="ARBA00023077"/>
    </source>
</evidence>
<feature type="domain" description="TonB-dependent receptor plug" evidence="14">
    <location>
        <begin position="56"/>
        <end position="169"/>
    </location>
</feature>
<keyword evidence="5 12" id="KW-0732">Signal</keyword>
<evidence type="ECO:0000313" key="16">
    <source>
        <dbReference type="Proteomes" id="UP000228621"/>
    </source>
</evidence>
<feature type="chain" id="PRO_5012517677" evidence="12">
    <location>
        <begin position="29"/>
        <end position="894"/>
    </location>
</feature>
<dbReference type="Pfam" id="PF00593">
    <property type="entry name" value="TonB_dep_Rec_b-barrel"/>
    <property type="match status" value="1"/>
</dbReference>
<keyword evidence="8 9" id="KW-0998">Cell outer membrane</keyword>
<comment type="similarity">
    <text evidence="9 11">Belongs to the TonB-dependent receptor family.</text>
</comment>
<evidence type="ECO:0000256" key="9">
    <source>
        <dbReference type="PROSITE-ProRule" id="PRU01360"/>
    </source>
</evidence>
<dbReference type="InterPro" id="IPR039426">
    <property type="entry name" value="TonB-dep_rcpt-like"/>
</dbReference>
<sequence>MLTNKVNKAVRLGLVFGAASTAVLSATAAAEEQSAESVERIQVTGSRIKRADLEGASPVVSISNEQMTNLGFHNVQDVLENITSVTGALTTQSIHGFTPAASSVNLRNAGSNRTLTLVNGKRLVQYPKALGGTSTFQNTGNLPIEAIARIDILTAGASAIYGADAVGGVINVILKENFEGSALKVKSTRYSESGGATNQFAYSVGASSDKLNVSLFLEYEDSKDIKATQREEFGVHTDKVPHTERSNYSSYGARIDGPGTSSDYTLPKDRCNNEGFFYDDANARCGFDRSTMRDLKPATTKGIALTTFNYQLADEHKLYGRFQYSRSTSQRDIEAMGINDVTVDIAGDKATLNLDEHSKEFNRDSFWGGQFADARYVDGEYTVIRRLHEFGPRGNETTGTEHGFNLGLDGQINDTTYYQVEWAYANAQVDVVNETYATIDGMFKFLSAGENGRNLLDPFSEEDVNSVKYVPSERNKSSQNNFSANISGTAMELAAGALDYSAGVEYTKQTFATASDTESEKGAILTTGGSSGAGSRDFYSVYTEVRADITETIVLNAAVRYDDYSDFGGNVTPQVSIEYRPTEELLLRAAYADVFRAPDMQRVYGDPSNGFSTVIDYKKCKELGGKPGDELAGTTECHEHHISTITGGNKDLEAETGYSVNLGLVYGTENFDLTLDAWKWELDDMVSTVSATRIAREYETYGDNITRDANGSITLINATAQNLSFSTVSGIDFDTGYRFDLADLGNLRLGLKGTYLTKSESQLDPTSEVRDELNDYGLLPELKLNASIVWNFDDLKISVFGRYTDRVNGTNYYDLKDATDNTTNGGKVKVASQTTWNASAKYYFNDETSVIVGASNIFNKGPSYDPTDASWPHYPRSIYNANGRSVYAQIDYKF</sequence>
<evidence type="ECO:0000256" key="10">
    <source>
        <dbReference type="PROSITE-ProRule" id="PRU10144"/>
    </source>
</evidence>